<sequence length="639" mass="71576">MFSHAKVRTPKYDTDCSLSHDLARNNSQNLSVHDWIKSWFFDNSHWPPHFPNIILVSATISWFIWKSRCSKMFQDRNRITCWRPPSSQALKFNIDASFVSPKVFACIGILIRDNAGSFKAANCIQLRATSSEDAEGLAILVLLNGSKSLISKGCKTILKDCKTIIPTFDFVEFTYTPRDFNRPADSLAKAARLSSTGSAIFEAPPSFIFDVLSNDKNDMAVAGIPKPKAGAAAEGNNRRALGDIGNLVTVRGVVDGKPQQFNRPITRSFCAQLLANAQTAGAENTKKQVAVIVDAAVAGKRRVTKPAQKKVTVKPEPEMIIEISPDTEEVKKEKPKIQKSSRKKVQTLTSVLSARSKFACGLAAKPKDPIVDIDGADVDNQLAAVEYVEDLYKFYKLAESSSQVHDYMDSQKQINENMRMILVDWLIEVHHKFELEPETLYLTIHIVDRYLSMHEIQRRELQLLGISSMLIASKYEEIWAPEVNDFVTISDRTYTREHILGMEKSILGMLGWTLTVPTPYVFLVRFIKAAVADKEMENMAFFLAELGLMQYAMIMYSPSMLAASAVYAARCTLNKSPLWNETLEIHTGFSESQLIDCAKLLVSFHSMAAEHKLRVVFRKYSSSERSVVALLPPAKNLLV</sequence>
<evidence type="ECO:0000256" key="2">
    <source>
        <dbReference type="ARBA" id="ARBA00022618"/>
    </source>
</evidence>
<dbReference type="SMART" id="SM00385">
    <property type="entry name" value="CYCLIN"/>
    <property type="match status" value="2"/>
</dbReference>
<dbReference type="CDD" id="cd20511">
    <property type="entry name" value="CYCLIN_AtCycB-like_rpt2"/>
    <property type="match status" value="1"/>
</dbReference>
<dbReference type="CDD" id="cd06222">
    <property type="entry name" value="RNase_H_like"/>
    <property type="match status" value="1"/>
</dbReference>
<accession>A0A200R7W3</accession>
<dbReference type="PANTHER" id="PTHR10177">
    <property type="entry name" value="CYCLINS"/>
    <property type="match status" value="1"/>
</dbReference>
<dbReference type="InterPro" id="IPR013763">
    <property type="entry name" value="Cyclin-like_dom"/>
</dbReference>
<dbReference type="InterPro" id="IPR006671">
    <property type="entry name" value="Cyclin_N"/>
</dbReference>
<keyword evidence="6" id="KW-1133">Transmembrane helix</keyword>
<feature type="domain" description="Cyclin-like" evidence="7">
    <location>
        <begin position="424"/>
        <end position="508"/>
    </location>
</feature>
<dbReference type="STRING" id="56857.A0A200R7W3"/>
<dbReference type="InterPro" id="IPR039361">
    <property type="entry name" value="Cyclin"/>
</dbReference>
<dbReference type="Gene3D" id="1.10.472.10">
    <property type="entry name" value="Cyclin-like"/>
    <property type="match status" value="2"/>
</dbReference>
<feature type="transmembrane region" description="Helical" evidence="6">
    <location>
        <begin position="548"/>
        <end position="569"/>
    </location>
</feature>
<dbReference type="InterPro" id="IPR048258">
    <property type="entry name" value="Cyclins_cyclin-box"/>
</dbReference>
<dbReference type="InParanoid" id="A0A200R7W3"/>
<dbReference type="SMART" id="SM01332">
    <property type="entry name" value="Cyclin_C"/>
    <property type="match status" value="1"/>
</dbReference>
<dbReference type="GO" id="GO:0051301">
    <property type="term" value="P:cell division"/>
    <property type="evidence" value="ECO:0007669"/>
    <property type="project" value="UniProtKB-KW"/>
</dbReference>
<keyword evidence="4" id="KW-0131">Cell cycle</keyword>
<dbReference type="AlphaFoldDB" id="A0A200R7W3"/>
<evidence type="ECO:0000256" key="4">
    <source>
        <dbReference type="ARBA" id="ARBA00023306"/>
    </source>
</evidence>
<keyword evidence="6" id="KW-0812">Transmembrane</keyword>
<dbReference type="FunFam" id="1.10.472.10:FF:000001">
    <property type="entry name" value="G2/mitotic-specific cyclin"/>
    <property type="match status" value="1"/>
</dbReference>
<dbReference type="Pfam" id="PF00134">
    <property type="entry name" value="Cyclin_N"/>
    <property type="match status" value="1"/>
</dbReference>
<feature type="domain" description="Cyclin-like" evidence="7">
    <location>
        <begin position="521"/>
        <end position="603"/>
    </location>
</feature>
<proteinExistence type="inferred from homology"/>
<comment type="similarity">
    <text evidence="1">Belongs to the cyclin family. Cyclin AB subfamily.</text>
</comment>
<feature type="transmembrane region" description="Helical" evidence="6">
    <location>
        <begin position="506"/>
        <end position="528"/>
    </location>
</feature>
<evidence type="ECO:0000259" key="7">
    <source>
        <dbReference type="SMART" id="SM00385"/>
    </source>
</evidence>
<dbReference type="InterPro" id="IPR004367">
    <property type="entry name" value="Cyclin_C-dom"/>
</dbReference>
<dbReference type="InterPro" id="IPR044730">
    <property type="entry name" value="RNase_H-like_dom_plant"/>
</dbReference>
<protein>
    <submittedName>
        <fullName evidence="9">Cyclin</fullName>
    </submittedName>
</protein>
<evidence type="ECO:0000313" key="10">
    <source>
        <dbReference type="Proteomes" id="UP000195402"/>
    </source>
</evidence>
<comment type="caution">
    <text evidence="9">The sequence shown here is derived from an EMBL/GenBank/DDBJ whole genome shotgun (WGS) entry which is preliminary data.</text>
</comment>
<evidence type="ECO:0000256" key="5">
    <source>
        <dbReference type="RuleBase" id="RU000383"/>
    </source>
</evidence>
<keyword evidence="2" id="KW-0132">Cell division</keyword>
<dbReference type="CDD" id="cd20567">
    <property type="entry name" value="CYCLIN_AtCycB-like_rpt1"/>
    <property type="match status" value="1"/>
</dbReference>
<reference evidence="9 10" key="1">
    <citation type="journal article" date="2017" name="Mol. Plant">
        <title>The Genome of Medicinal Plant Macleaya cordata Provides New Insights into Benzylisoquinoline Alkaloids Metabolism.</title>
        <authorList>
            <person name="Liu X."/>
            <person name="Liu Y."/>
            <person name="Huang P."/>
            <person name="Ma Y."/>
            <person name="Qing Z."/>
            <person name="Tang Q."/>
            <person name="Cao H."/>
            <person name="Cheng P."/>
            <person name="Zheng Y."/>
            <person name="Yuan Z."/>
            <person name="Zhou Y."/>
            <person name="Liu J."/>
            <person name="Tang Z."/>
            <person name="Zhuo Y."/>
            <person name="Zhang Y."/>
            <person name="Yu L."/>
            <person name="Huang J."/>
            <person name="Yang P."/>
            <person name="Peng Q."/>
            <person name="Zhang J."/>
            <person name="Jiang W."/>
            <person name="Zhang Z."/>
            <person name="Lin K."/>
            <person name="Ro D.K."/>
            <person name="Chen X."/>
            <person name="Xiong X."/>
            <person name="Shang Y."/>
            <person name="Huang S."/>
            <person name="Zeng J."/>
        </authorList>
    </citation>
    <scope>NUCLEOTIDE SEQUENCE [LARGE SCALE GENOMIC DNA]</scope>
    <source>
        <strain evidence="10">cv. BLH2017</strain>
        <tissue evidence="9">Root</tissue>
    </source>
</reference>
<dbReference type="GO" id="GO:0004523">
    <property type="term" value="F:RNA-DNA hybrid ribonuclease activity"/>
    <property type="evidence" value="ECO:0007669"/>
    <property type="project" value="InterPro"/>
</dbReference>
<evidence type="ECO:0000256" key="6">
    <source>
        <dbReference type="SAM" id="Phobius"/>
    </source>
</evidence>
<dbReference type="OrthoDB" id="5590282at2759"/>
<dbReference type="FunFam" id="1.10.472.10:FF:000032">
    <property type="entry name" value="G2/mitotic-specific cyclin-1"/>
    <property type="match status" value="1"/>
</dbReference>
<dbReference type="Pfam" id="PF02984">
    <property type="entry name" value="Cyclin_C"/>
    <property type="match status" value="1"/>
</dbReference>
<dbReference type="FunCoup" id="A0A200R7W3">
    <property type="interactions" value="1306"/>
</dbReference>
<organism evidence="9 10">
    <name type="scientific">Macleaya cordata</name>
    <name type="common">Five-seeded plume-poppy</name>
    <name type="synonym">Bocconia cordata</name>
    <dbReference type="NCBI Taxonomy" id="56857"/>
    <lineage>
        <taxon>Eukaryota</taxon>
        <taxon>Viridiplantae</taxon>
        <taxon>Streptophyta</taxon>
        <taxon>Embryophyta</taxon>
        <taxon>Tracheophyta</taxon>
        <taxon>Spermatophyta</taxon>
        <taxon>Magnoliopsida</taxon>
        <taxon>Ranunculales</taxon>
        <taxon>Papaveraceae</taxon>
        <taxon>Papaveroideae</taxon>
        <taxon>Macleaya</taxon>
    </lineage>
</organism>
<keyword evidence="10" id="KW-1185">Reference proteome</keyword>
<keyword evidence="3 5" id="KW-0195">Cyclin</keyword>
<feature type="domain" description="Cyclin C-terminal" evidence="8">
    <location>
        <begin position="517"/>
        <end position="634"/>
    </location>
</feature>
<dbReference type="SUPFAM" id="SSF47954">
    <property type="entry name" value="Cyclin-like"/>
    <property type="match status" value="2"/>
</dbReference>
<gene>
    <name evidence="9" type="ORF">BVC80_1413g20</name>
</gene>
<dbReference type="GO" id="GO:0003676">
    <property type="term" value="F:nucleic acid binding"/>
    <property type="evidence" value="ECO:0007669"/>
    <property type="project" value="InterPro"/>
</dbReference>
<name>A0A200R7W3_MACCD</name>
<evidence type="ECO:0000313" key="9">
    <source>
        <dbReference type="EMBL" id="OVA18788.1"/>
    </source>
</evidence>
<dbReference type="PROSITE" id="PS00292">
    <property type="entry name" value="CYCLINS"/>
    <property type="match status" value="1"/>
</dbReference>
<evidence type="ECO:0000259" key="8">
    <source>
        <dbReference type="SMART" id="SM01332"/>
    </source>
</evidence>
<dbReference type="Proteomes" id="UP000195402">
    <property type="component" value="Unassembled WGS sequence"/>
</dbReference>
<dbReference type="OMA" id="YCSSMIA"/>
<dbReference type="Pfam" id="PF13456">
    <property type="entry name" value="RVT_3"/>
    <property type="match status" value="1"/>
</dbReference>
<dbReference type="InterPro" id="IPR002156">
    <property type="entry name" value="RNaseH_domain"/>
</dbReference>
<keyword evidence="6" id="KW-0472">Membrane</keyword>
<evidence type="ECO:0000256" key="1">
    <source>
        <dbReference type="ARBA" id="ARBA00006955"/>
    </source>
</evidence>
<dbReference type="EMBL" id="MVGT01000427">
    <property type="protein sequence ID" value="OVA18788.1"/>
    <property type="molecule type" value="Genomic_DNA"/>
</dbReference>
<dbReference type="GO" id="GO:0010332">
    <property type="term" value="P:response to gamma radiation"/>
    <property type="evidence" value="ECO:0007669"/>
    <property type="project" value="UniProtKB-ARBA"/>
</dbReference>
<dbReference type="InterPro" id="IPR036915">
    <property type="entry name" value="Cyclin-like_sf"/>
</dbReference>
<evidence type="ECO:0000256" key="3">
    <source>
        <dbReference type="ARBA" id="ARBA00023127"/>
    </source>
</evidence>